<proteinExistence type="predicted"/>
<dbReference type="AlphaFoldDB" id="D0I782"/>
<dbReference type="Proteomes" id="UP000003604">
    <property type="component" value="Unassembled WGS sequence"/>
</dbReference>
<reference evidence="1 2" key="1">
    <citation type="submission" date="2009-10" db="EMBL/GenBank/DDBJ databases">
        <authorList>
            <consortium name="Los Alamos National Laboratory (LANL)"/>
            <consortium name="National Microbial Pathogen Data Resource (NMPDR)"/>
            <person name="Saunders E.H."/>
            <person name="Munk A.C."/>
            <person name="Tapia R."/>
            <person name="Green L."/>
            <person name="Rogers Y."/>
            <person name="Detter J.C."/>
            <person name="Bruce D."/>
            <person name="Brettin T.S."/>
            <person name="Colwell R.R."/>
            <person name="Huq A."/>
            <person name="Grim C.J."/>
            <person name="Hasan N.A."/>
            <person name="Bartels D."/>
            <person name="Vonstein V."/>
        </authorList>
    </citation>
    <scope>NUCLEOTIDE SEQUENCE [LARGE SCALE GENOMIC DNA]</scope>
    <source>
        <strain evidence="1 2">CIP 101886</strain>
    </source>
</reference>
<organism evidence="1 2">
    <name type="scientific">Grimontia hollisae CIP 101886</name>
    <dbReference type="NCBI Taxonomy" id="675812"/>
    <lineage>
        <taxon>Bacteria</taxon>
        <taxon>Pseudomonadati</taxon>
        <taxon>Pseudomonadota</taxon>
        <taxon>Gammaproteobacteria</taxon>
        <taxon>Vibrionales</taxon>
        <taxon>Vibrionaceae</taxon>
        <taxon>Grimontia</taxon>
    </lineage>
</organism>
<protein>
    <submittedName>
        <fullName evidence="1">Uncharacterized protein</fullName>
    </submittedName>
</protein>
<evidence type="ECO:0000313" key="1">
    <source>
        <dbReference type="EMBL" id="EEY72501.1"/>
    </source>
</evidence>
<name>D0I782_GRIHO</name>
<evidence type="ECO:0000313" key="2">
    <source>
        <dbReference type="Proteomes" id="UP000003604"/>
    </source>
</evidence>
<keyword evidence="2" id="KW-1185">Reference proteome</keyword>
<sequence>MEIDTPCQPSDLARLLRFHPQPDNILLPVTTPAKIKKSPEGPIPSIIDWEAVYQSGRAN</sequence>
<dbReference type="EMBL" id="ADAQ01000011">
    <property type="protein sequence ID" value="EEY72501.1"/>
    <property type="molecule type" value="Genomic_DNA"/>
</dbReference>
<gene>
    <name evidence="1" type="ORF">VHA_001604</name>
</gene>
<accession>D0I782</accession>
<comment type="caution">
    <text evidence="1">The sequence shown here is derived from an EMBL/GenBank/DDBJ whole genome shotgun (WGS) entry which is preliminary data.</text>
</comment>